<comment type="cofactor">
    <cofactor evidence="1">
        <name>Mg(2+)</name>
        <dbReference type="ChEBI" id="CHEBI:18420"/>
    </cofactor>
</comment>
<dbReference type="InterPro" id="IPR000086">
    <property type="entry name" value="NUDIX_hydrolase_dom"/>
</dbReference>
<dbReference type="RefSeq" id="WP_130459331.1">
    <property type="nucleotide sequence ID" value="NZ_SHKM01000002.1"/>
</dbReference>
<gene>
    <name evidence="4" type="ORF">EV678_1860</name>
</gene>
<evidence type="ECO:0000256" key="1">
    <source>
        <dbReference type="ARBA" id="ARBA00001946"/>
    </source>
</evidence>
<keyword evidence="5" id="KW-1185">Reference proteome</keyword>
<dbReference type="PRINTS" id="PR01404">
    <property type="entry name" value="NPPPHYDRLASE"/>
</dbReference>
<dbReference type="Gene3D" id="3.90.79.10">
    <property type="entry name" value="Nucleoside Triphosphate Pyrophosphohydrolase"/>
    <property type="match status" value="1"/>
</dbReference>
<dbReference type="EMBL" id="SHKM01000002">
    <property type="protein sequence ID" value="RZT75992.1"/>
    <property type="molecule type" value="Genomic_DNA"/>
</dbReference>
<protein>
    <submittedName>
        <fullName evidence="4">Dihydroneopterin triphosphate pyrophosphatase</fullName>
    </submittedName>
</protein>
<organism evidence="4 5">
    <name type="scientific">Azospira oryzae</name>
    <dbReference type="NCBI Taxonomy" id="146939"/>
    <lineage>
        <taxon>Bacteria</taxon>
        <taxon>Pseudomonadati</taxon>
        <taxon>Pseudomonadota</taxon>
        <taxon>Betaproteobacteria</taxon>
        <taxon>Rhodocyclales</taxon>
        <taxon>Rhodocyclaceae</taxon>
        <taxon>Azospira</taxon>
    </lineage>
</organism>
<accession>A0ABY0ILD5</accession>
<dbReference type="InterPro" id="IPR015797">
    <property type="entry name" value="NUDIX_hydrolase-like_dom_sf"/>
</dbReference>
<dbReference type="NCBIfam" id="NF006961">
    <property type="entry name" value="PRK09438.1"/>
    <property type="match status" value="1"/>
</dbReference>
<evidence type="ECO:0000313" key="5">
    <source>
        <dbReference type="Proteomes" id="UP000292136"/>
    </source>
</evidence>
<dbReference type="PANTHER" id="PTHR43736:SF1">
    <property type="entry name" value="DIHYDRONEOPTERIN TRIPHOSPHATE DIPHOSPHATASE"/>
    <property type="match status" value="1"/>
</dbReference>
<dbReference type="PROSITE" id="PS51462">
    <property type="entry name" value="NUDIX"/>
    <property type="match status" value="1"/>
</dbReference>
<dbReference type="InterPro" id="IPR020084">
    <property type="entry name" value="NUDIX_hydrolase_CS"/>
</dbReference>
<dbReference type="SUPFAM" id="SSF55811">
    <property type="entry name" value="Nudix"/>
    <property type="match status" value="1"/>
</dbReference>
<name>A0ABY0ILD5_9RHOO</name>
<dbReference type="PROSITE" id="PS00893">
    <property type="entry name" value="NUDIX_BOX"/>
    <property type="match status" value="1"/>
</dbReference>
<dbReference type="PANTHER" id="PTHR43736">
    <property type="entry name" value="ADP-RIBOSE PYROPHOSPHATASE"/>
    <property type="match status" value="1"/>
</dbReference>
<feature type="domain" description="Nudix hydrolase" evidence="3">
    <location>
        <begin position="11"/>
        <end position="153"/>
    </location>
</feature>
<dbReference type="Pfam" id="PF00293">
    <property type="entry name" value="NUDIX"/>
    <property type="match status" value="1"/>
</dbReference>
<evidence type="ECO:0000256" key="2">
    <source>
        <dbReference type="ARBA" id="ARBA00022801"/>
    </source>
</evidence>
<proteinExistence type="predicted"/>
<sequence>MSATPGETPKPYKRPVSVLVLIHTPERQILLLERASHPGYWQSVTGSQEGDEPLDATARREVLEETGIDIAGEGLPLRNWQQSHVFEIFLEWRHRYAPGVTHNTEHVYSLELPAPRPVTLAPGEHLDYCWLPWQEAADKVFSWTNRDAILQLARP</sequence>
<comment type="caution">
    <text evidence="4">The sequence shown here is derived from an EMBL/GenBank/DDBJ whole genome shotgun (WGS) entry which is preliminary data.</text>
</comment>
<dbReference type="CDD" id="cd04664">
    <property type="entry name" value="NUDIX_DHNTPase_like"/>
    <property type="match status" value="1"/>
</dbReference>
<dbReference type="InterPro" id="IPR003564">
    <property type="entry name" value="DHNTPase"/>
</dbReference>
<evidence type="ECO:0000313" key="4">
    <source>
        <dbReference type="EMBL" id="RZT75992.1"/>
    </source>
</evidence>
<reference evidence="4 5" key="1">
    <citation type="submission" date="2019-02" db="EMBL/GenBank/DDBJ databases">
        <title>Genomic Encyclopedia of Type Strains, Phase IV (KMG-IV): sequencing the most valuable type-strain genomes for metagenomic binning, comparative biology and taxonomic classification.</title>
        <authorList>
            <person name="Goeker M."/>
        </authorList>
    </citation>
    <scope>NUCLEOTIDE SEQUENCE [LARGE SCALE GENOMIC DNA]</scope>
    <source>
        <strain evidence="4 5">DSM 21223</strain>
    </source>
</reference>
<keyword evidence="2" id="KW-0378">Hydrolase</keyword>
<evidence type="ECO:0000259" key="3">
    <source>
        <dbReference type="PROSITE" id="PS51462"/>
    </source>
</evidence>
<dbReference type="Proteomes" id="UP000292136">
    <property type="component" value="Unassembled WGS sequence"/>
</dbReference>